<proteinExistence type="predicted"/>
<protein>
    <recommendedName>
        <fullName evidence="5">Oxygen tolerance</fullName>
    </recommendedName>
</protein>
<name>A0A5J4IY31_9FLAO</name>
<dbReference type="RefSeq" id="WP_151672599.1">
    <property type="nucleotide sequence ID" value="NZ_BKCG01000001.1"/>
</dbReference>
<feature type="chain" id="PRO_5023933668" description="Oxygen tolerance" evidence="2">
    <location>
        <begin position="23"/>
        <end position="593"/>
    </location>
</feature>
<dbReference type="AlphaFoldDB" id="A0A5J4IY31"/>
<feature type="signal peptide" evidence="2">
    <location>
        <begin position="1"/>
        <end position="22"/>
    </location>
</feature>
<sequence length="593" mass="65973">MLQIKHIVFLVVFVLGALTAQAQVTFTAKVSKTKLGINERLRVDFEMNADGDNFNPPAFEDFRVVGGPNQAISNSYINGKRSYSKTYSYFIAPLRKGTLKIGQAEIIVDGQTYKTIPTSVEVVNAVKTPTEGNNAEFVAEDNVHLVAEVSNSNPYLNERITVTYKLYVSKDVSITSRWRELATPRYADFWSKNIDATDQFKTLEGKYKGEDYRYVILRTTVLYPQKTGELDIEPLTLDIPIDVPSTKRTIFGGRLSTRINKTISAGSRTINVKPLPFEGKPDNFGGAVGEFQFNVTASKTTLDANESLDLTTTVTGNGNLMTLTLPTVTTPSTLEMYEPERTENIRTRASGISGSISETYAIVPQYKGQYPIRPIEFSYFNPKTETYESITSQELVINVENGPITEAADSTVDENGNIGKAIVLSQDDFKYLKLDGDLSAIETTSFFKSTTFWALVGGPLLLIPLLILVGKKRDSRKADVQGTKLRKANKMARKYLAAAKKQMGNQTLFYESLERSLHNYLKASLQIETSEMSKEHIELLLVNKGVENTAVSNFVSLLKSCEFARYTPSSNVTIQQDYDKAVSTISTIDKQLK</sequence>
<dbReference type="PANTHER" id="PTHR40940">
    <property type="entry name" value="PROTEIN BATD-RELATED"/>
    <property type="match status" value="1"/>
</dbReference>
<keyword evidence="2" id="KW-0732">Signal</keyword>
<dbReference type="EMBL" id="BKCG01000001">
    <property type="protein sequence ID" value="GER58528.1"/>
    <property type="molecule type" value="Genomic_DNA"/>
</dbReference>
<accession>A0A5J4IY31</accession>
<keyword evidence="1" id="KW-0472">Membrane</keyword>
<evidence type="ECO:0000256" key="1">
    <source>
        <dbReference type="SAM" id="Phobius"/>
    </source>
</evidence>
<organism evidence="3 4">
    <name type="scientific">Patiriisocius marinus</name>
    <dbReference type="NCBI Taxonomy" id="1397112"/>
    <lineage>
        <taxon>Bacteria</taxon>
        <taxon>Pseudomonadati</taxon>
        <taxon>Bacteroidota</taxon>
        <taxon>Flavobacteriia</taxon>
        <taxon>Flavobacteriales</taxon>
        <taxon>Flavobacteriaceae</taxon>
        <taxon>Patiriisocius</taxon>
    </lineage>
</organism>
<evidence type="ECO:0000256" key="2">
    <source>
        <dbReference type="SAM" id="SignalP"/>
    </source>
</evidence>
<dbReference type="OrthoDB" id="2079210at2"/>
<evidence type="ECO:0000313" key="4">
    <source>
        <dbReference type="Proteomes" id="UP000326509"/>
    </source>
</evidence>
<keyword evidence="1" id="KW-0812">Transmembrane</keyword>
<comment type="caution">
    <text evidence="3">The sequence shown here is derived from an EMBL/GenBank/DDBJ whole genome shotgun (WGS) entry which is preliminary data.</text>
</comment>
<keyword evidence="4" id="KW-1185">Reference proteome</keyword>
<reference evidence="3 4" key="1">
    <citation type="submission" date="2019-08" db="EMBL/GenBank/DDBJ databases">
        <title>Draft genome sequence of Ulvibacter marinus type strain NBRC 109484.</title>
        <authorList>
            <person name="Kawano K."/>
            <person name="Ushijima N."/>
            <person name="Kihara M."/>
            <person name="Itoh H."/>
        </authorList>
    </citation>
    <scope>NUCLEOTIDE SEQUENCE [LARGE SCALE GENOMIC DNA]</scope>
    <source>
        <strain evidence="3 4">NBRC 109484</strain>
    </source>
</reference>
<gene>
    <name evidence="3" type="primary">batD</name>
    <name evidence="3" type="ORF">ULMA_06360</name>
</gene>
<evidence type="ECO:0008006" key="5">
    <source>
        <dbReference type="Google" id="ProtNLM"/>
    </source>
</evidence>
<feature type="transmembrane region" description="Helical" evidence="1">
    <location>
        <begin position="451"/>
        <end position="469"/>
    </location>
</feature>
<keyword evidence="1" id="KW-1133">Transmembrane helix</keyword>
<evidence type="ECO:0000313" key="3">
    <source>
        <dbReference type="EMBL" id="GER58528.1"/>
    </source>
</evidence>
<dbReference type="Proteomes" id="UP000326509">
    <property type="component" value="Unassembled WGS sequence"/>
</dbReference>
<dbReference type="Pfam" id="PF13584">
    <property type="entry name" value="BatD"/>
    <property type="match status" value="2"/>
</dbReference>
<dbReference type="PANTHER" id="PTHR40940:SF2">
    <property type="entry name" value="BATD"/>
    <property type="match status" value="1"/>
</dbReference>
<dbReference type="InterPro" id="IPR025738">
    <property type="entry name" value="BatD"/>
</dbReference>